<dbReference type="AlphaFoldDB" id="A0A9D4Z429"/>
<organism evidence="1 2">
    <name type="scientific">Adiantum capillus-veneris</name>
    <name type="common">Maidenhair fern</name>
    <dbReference type="NCBI Taxonomy" id="13818"/>
    <lineage>
        <taxon>Eukaryota</taxon>
        <taxon>Viridiplantae</taxon>
        <taxon>Streptophyta</taxon>
        <taxon>Embryophyta</taxon>
        <taxon>Tracheophyta</taxon>
        <taxon>Polypodiopsida</taxon>
        <taxon>Polypodiidae</taxon>
        <taxon>Polypodiales</taxon>
        <taxon>Pteridineae</taxon>
        <taxon>Pteridaceae</taxon>
        <taxon>Vittarioideae</taxon>
        <taxon>Adiantum</taxon>
    </lineage>
</organism>
<name>A0A9D4Z429_ADICA</name>
<dbReference type="EMBL" id="JABFUD020000023">
    <property type="protein sequence ID" value="KAI5061703.1"/>
    <property type="molecule type" value="Genomic_DNA"/>
</dbReference>
<dbReference type="Proteomes" id="UP000886520">
    <property type="component" value="Chromosome 23"/>
</dbReference>
<evidence type="ECO:0000313" key="1">
    <source>
        <dbReference type="EMBL" id="KAI5061703.1"/>
    </source>
</evidence>
<sequence>MRADEPLYECCFPAVAQPPLPLSLAHPLFGEFLDDFRNVRAPLDDVVCNFVIELCFNVLGRAQVFHNEAEFQVAFNREMGVFLGHTVVLDMITTHVKRRKNF</sequence>
<gene>
    <name evidence="1" type="ORF">GOP47_0024208</name>
</gene>
<accession>A0A9D4Z429</accession>
<protein>
    <submittedName>
        <fullName evidence="1">Uncharacterized protein</fullName>
    </submittedName>
</protein>
<comment type="caution">
    <text evidence="1">The sequence shown here is derived from an EMBL/GenBank/DDBJ whole genome shotgun (WGS) entry which is preliminary data.</text>
</comment>
<keyword evidence="2" id="KW-1185">Reference proteome</keyword>
<dbReference type="OrthoDB" id="4062651at2759"/>
<reference evidence="1" key="1">
    <citation type="submission" date="2021-01" db="EMBL/GenBank/DDBJ databases">
        <title>Adiantum capillus-veneris genome.</title>
        <authorList>
            <person name="Fang Y."/>
            <person name="Liao Q."/>
        </authorList>
    </citation>
    <scope>NUCLEOTIDE SEQUENCE</scope>
    <source>
        <strain evidence="1">H3</strain>
        <tissue evidence="1">Leaf</tissue>
    </source>
</reference>
<evidence type="ECO:0000313" key="2">
    <source>
        <dbReference type="Proteomes" id="UP000886520"/>
    </source>
</evidence>
<proteinExistence type="predicted"/>